<proteinExistence type="predicted"/>
<dbReference type="EMBL" id="UFUW01000001">
    <property type="protein sequence ID" value="SUX25739.1"/>
    <property type="molecule type" value="Genomic_DNA"/>
</dbReference>
<evidence type="ECO:0000313" key="2">
    <source>
        <dbReference type="Proteomes" id="UP000254572"/>
    </source>
</evidence>
<reference evidence="1 2" key="1">
    <citation type="submission" date="2018-06" db="EMBL/GenBank/DDBJ databases">
        <authorList>
            <consortium name="Pathogen Informatics"/>
            <person name="Doyle S."/>
        </authorList>
    </citation>
    <scope>NUCLEOTIDE SEQUENCE [LARGE SCALE GENOMIC DNA]</scope>
    <source>
        <strain evidence="1 2">NCTC13294</strain>
    </source>
</reference>
<gene>
    <name evidence="1" type="ORF">NCTC13294_02628</name>
</gene>
<accession>A0A381EFM2</accession>
<name>A0A381EFM2_9GAMM</name>
<dbReference type="RefSeq" id="WP_115612669.1">
    <property type="nucleotide sequence ID" value="NZ_JBHLZC010000001.1"/>
</dbReference>
<evidence type="ECO:0000313" key="1">
    <source>
        <dbReference type="EMBL" id="SUX25739.1"/>
    </source>
</evidence>
<dbReference type="Proteomes" id="UP000254572">
    <property type="component" value="Unassembled WGS sequence"/>
</dbReference>
<protein>
    <submittedName>
        <fullName evidence="1">Uncharacterized protein</fullName>
    </submittedName>
</protein>
<keyword evidence="2" id="KW-1185">Reference proteome</keyword>
<sequence>MAHLAGNLNENEPRGWQPEDFIYNYLTEAERRTLWRYHPQYPTFAAFEAAQQAWIAVAVAEDPDAAYAAYGRDLFGEDWQGFDDAPVNAYNTPHNEEMWRWLDAHRNINGELYSYGVGEAFGLLWLVEHNPEWMEAQFADIRAWHEARQHG</sequence>
<organism evidence="1 2">
    <name type="scientific">Cardiobacterium valvarum</name>
    <dbReference type="NCBI Taxonomy" id="194702"/>
    <lineage>
        <taxon>Bacteria</taxon>
        <taxon>Pseudomonadati</taxon>
        <taxon>Pseudomonadota</taxon>
        <taxon>Gammaproteobacteria</taxon>
        <taxon>Cardiobacteriales</taxon>
        <taxon>Cardiobacteriaceae</taxon>
        <taxon>Cardiobacterium</taxon>
    </lineage>
</organism>
<dbReference type="AlphaFoldDB" id="A0A381EFM2"/>